<dbReference type="RefSeq" id="WP_089412308.1">
    <property type="nucleotide sequence ID" value="NZ_FZQA01000003.1"/>
</dbReference>
<dbReference type="AlphaFoldDB" id="A0A239PUZ7"/>
<dbReference type="InterPro" id="IPR023393">
    <property type="entry name" value="START-like_dom_sf"/>
</dbReference>
<organism evidence="3 4">
    <name type="scientific">Amphiplicatus metriothermophilus</name>
    <dbReference type="NCBI Taxonomy" id="1519374"/>
    <lineage>
        <taxon>Bacteria</taxon>
        <taxon>Pseudomonadati</taxon>
        <taxon>Pseudomonadota</taxon>
        <taxon>Alphaproteobacteria</taxon>
        <taxon>Parvularculales</taxon>
        <taxon>Parvularculaceae</taxon>
        <taxon>Amphiplicatus</taxon>
    </lineage>
</organism>
<protein>
    <submittedName>
        <fullName evidence="3">Uncharacterized conserved protein YndB, AHSA1/START domain</fullName>
    </submittedName>
</protein>
<evidence type="ECO:0000313" key="4">
    <source>
        <dbReference type="Proteomes" id="UP000198346"/>
    </source>
</evidence>
<dbReference type="InterPro" id="IPR013538">
    <property type="entry name" value="ASHA1/2-like_C"/>
</dbReference>
<proteinExistence type="inferred from homology"/>
<comment type="similarity">
    <text evidence="1">Belongs to the AHA1 family.</text>
</comment>
<gene>
    <name evidence="3" type="ORF">SAMN06297382_1849</name>
</gene>
<accession>A0A239PUZ7</accession>
<dbReference type="CDD" id="cd08900">
    <property type="entry name" value="SRPBCC_CalC_Aha1-like_7"/>
    <property type="match status" value="1"/>
</dbReference>
<dbReference type="Gene3D" id="3.30.530.20">
    <property type="match status" value="1"/>
</dbReference>
<dbReference type="Proteomes" id="UP000198346">
    <property type="component" value="Unassembled WGS sequence"/>
</dbReference>
<evidence type="ECO:0000313" key="3">
    <source>
        <dbReference type="EMBL" id="SNT73507.1"/>
    </source>
</evidence>
<sequence length="169" mass="19098">MTVTNATFTIERMLNASPARVFAAYATLEAKSAWFKAPSDIETLNRDFDFRVGGKERFHARWPSGMITDFQAVYHDIVENERIILVYDMFLNGDKLSVSLVTLEFRAEGDRTRLIHTEQGCYLTGGDEAVKGREHGTTWHIDNLVAVIEGREGRNMTFYGSGPLTLEQS</sequence>
<name>A0A239PUZ7_9PROT</name>
<evidence type="ECO:0000259" key="2">
    <source>
        <dbReference type="Pfam" id="PF08327"/>
    </source>
</evidence>
<reference evidence="3 4" key="1">
    <citation type="submission" date="2017-07" db="EMBL/GenBank/DDBJ databases">
        <authorList>
            <person name="Sun Z.S."/>
            <person name="Albrecht U."/>
            <person name="Echele G."/>
            <person name="Lee C.C."/>
        </authorList>
    </citation>
    <scope>NUCLEOTIDE SEQUENCE [LARGE SCALE GENOMIC DNA]</scope>
    <source>
        <strain evidence="3 4">CGMCC 1.12710</strain>
    </source>
</reference>
<feature type="domain" description="Activator of Hsp90 ATPase homologue 1/2-like C-terminal" evidence="2">
    <location>
        <begin position="15"/>
        <end position="148"/>
    </location>
</feature>
<keyword evidence="4" id="KW-1185">Reference proteome</keyword>
<dbReference type="SUPFAM" id="SSF55961">
    <property type="entry name" value="Bet v1-like"/>
    <property type="match status" value="1"/>
</dbReference>
<dbReference type="EMBL" id="FZQA01000003">
    <property type="protein sequence ID" value="SNT73507.1"/>
    <property type="molecule type" value="Genomic_DNA"/>
</dbReference>
<dbReference type="Pfam" id="PF08327">
    <property type="entry name" value="AHSA1"/>
    <property type="match status" value="1"/>
</dbReference>
<dbReference type="OrthoDB" id="9803476at2"/>
<evidence type="ECO:0000256" key="1">
    <source>
        <dbReference type="ARBA" id="ARBA00006817"/>
    </source>
</evidence>